<name>A0A2V1ANU2_9ASCO</name>
<dbReference type="PROSITE" id="PS50072">
    <property type="entry name" value="CSA_PPIASE_2"/>
    <property type="match status" value="1"/>
</dbReference>
<feature type="repeat" description="TPR" evidence="7">
    <location>
        <begin position="286"/>
        <end position="319"/>
    </location>
</feature>
<dbReference type="Proteomes" id="UP000244309">
    <property type="component" value="Unassembled WGS sequence"/>
</dbReference>
<dbReference type="GO" id="GO:0003755">
    <property type="term" value="F:peptidyl-prolyl cis-trans isomerase activity"/>
    <property type="evidence" value="ECO:0007669"/>
    <property type="project" value="UniProtKB-KW"/>
</dbReference>
<dbReference type="RefSeq" id="XP_025340458.1">
    <property type="nucleotide sequence ID" value="XM_025487010.1"/>
</dbReference>
<dbReference type="Gene3D" id="2.40.100.10">
    <property type="entry name" value="Cyclophilin-like"/>
    <property type="match status" value="1"/>
</dbReference>
<feature type="domain" description="PPIase cyclophilin-type" evidence="9">
    <location>
        <begin position="11"/>
        <end position="153"/>
    </location>
</feature>
<dbReference type="AlphaFoldDB" id="A0A2V1ANU2"/>
<evidence type="ECO:0000313" key="10">
    <source>
        <dbReference type="EMBL" id="PVH19518.1"/>
    </source>
</evidence>
<evidence type="ECO:0000256" key="3">
    <source>
        <dbReference type="ARBA" id="ARBA00022737"/>
    </source>
</evidence>
<dbReference type="GO" id="GO:0051082">
    <property type="term" value="F:unfolded protein binding"/>
    <property type="evidence" value="ECO:0007669"/>
    <property type="project" value="UniProtKB-ARBA"/>
</dbReference>
<reference evidence="10 11" key="1">
    <citation type="submission" date="2017-12" db="EMBL/GenBank/DDBJ databases">
        <title>Genome Sequence of a Multidrug-Resistant Candida haemulonii Isolate from a Patient with Chronic Leg Ulcers in Israel.</title>
        <authorList>
            <person name="Chow N.A."/>
            <person name="Gade L."/>
            <person name="Batra D."/>
            <person name="Rowe L.A."/>
            <person name="Ben-Ami R."/>
            <person name="Loparev V.N."/>
            <person name="Litvintseva A.P."/>
        </authorList>
    </citation>
    <scope>NUCLEOTIDE SEQUENCE [LARGE SCALE GENOMIC DNA]</scope>
    <source>
        <strain evidence="10 11">B11899</strain>
    </source>
</reference>
<dbReference type="Gene3D" id="1.25.40.10">
    <property type="entry name" value="Tetratricopeptide repeat domain"/>
    <property type="match status" value="1"/>
</dbReference>
<proteinExistence type="predicted"/>
<dbReference type="CDD" id="cd00317">
    <property type="entry name" value="cyclophilin"/>
    <property type="match status" value="1"/>
</dbReference>
<organism evidence="10 11">
    <name type="scientific">Candidozyma haemuli</name>
    <dbReference type="NCBI Taxonomy" id="45357"/>
    <lineage>
        <taxon>Eukaryota</taxon>
        <taxon>Fungi</taxon>
        <taxon>Dikarya</taxon>
        <taxon>Ascomycota</taxon>
        <taxon>Saccharomycotina</taxon>
        <taxon>Pichiomycetes</taxon>
        <taxon>Metschnikowiaceae</taxon>
        <taxon>Candidozyma</taxon>
    </lineage>
</organism>
<dbReference type="PANTHER" id="PTHR46512">
    <property type="entry name" value="PEPTIDYLPROLYL ISOMERASE"/>
    <property type="match status" value="1"/>
</dbReference>
<comment type="catalytic activity">
    <reaction evidence="1">
        <text>[protein]-peptidylproline (omega=180) = [protein]-peptidylproline (omega=0)</text>
        <dbReference type="Rhea" id="RHEA:16237"/>
        <dbReference type="Rhea" id="RHEA-COMP:10747"/>
        <dbReference type="Rhea" id="RHEA-COMP:10748"/>
        <dbReference type="ChEBI" id="CHEBI:83833"/>
        <dbReference type="ChEBI" id="CHEBI:83834"/>
        <dbReference type="EC" id="5.2.1.8"/>
    </reaction>
</comment>
<evidence type="ECO:0000259" key="9">
    <source>
        <dbReference type="PROSITE" id="PS50072"/>
    </source>
</evidence>
<gene>
    <name evidence="10" type="ORF">CXQ85_003364</name>
</gene>
<sequence length="349" mass="39890">MKVEEVLPKVYLDISVGEREVGRIVAELFVSKAPSTTAAFLEQLDSYKGHGFNRIIKNFMIQCDNGNIDESEKLPEENKEEPFEQPFLLALAGQSVSQFFITTYKSQHLSGLHTCFGRVLKGKSVIREIENVQTDKEHAPLESDPVIIKDCGQWEEGDPVPIFNACYDEIAGDIYEEYPDDDDHIDKESSASALKAATRIKNAGGELLKSGEPQKASFKFRKAMRYLTEYFPDQDEEPEFYAKYTDLKKKIYLNFSLATLKLKQYSRCLDYCNYLFEMKITPQEKAKTLFRAGSAKIELREYKEAIRTLEEAQKLVPEDAGIKKELTRAEEQLEASKKAERAKYAKFFG</sequence>
<keyword evidence="4 7" id="KW-0802">TPR repeat</keyword>
<dbReference type="VEuPathDB" id="FungiDB:CXQ85_003364"/>
<dbReference type="SUPFAM" id="SSF50891">
    <property type="entry name" value="Cyclophilin-like"/>
    <property type="match status" value="1"/>
</dbReference>
<dbReference type="GO" id="GO:0005829">
    <property type="term" value="C:cytosol"/>
    <property type="evidence" value="ECO:0007669"/>
    <property type="project" value="TreeGrafter"/>
</dbReference>
<evidence type="ECO:0000256" key="5">
    <source>
        <dbReference type="ARBA" id="ARBA00023110"/>
    </source>
</evidence>
<dbReference type="InterPro" id="IPR002130">
    <property type="entry name" value="Cyclophilin-type_PPIase_dom"/>
</dbReference>
<dbReference type="GO" id="GO:0043066">
    <property type="term" value="P:negative regulation of apoptotic process"/>
    <property type="evidence" value="ECO:0007669"/>
    <property type="project" value="TreeGrafter"/>
</dbReference>
<keyword evidence="8" id="KW-0175">Coiled coil</keyword>
<keyword evidence="3" id="KW-0677">Repeat</keyword>
<protein>
    <recommendedName>
        <fullName evidence="2">peptidylprolyl isomerase</fullName>
        <ecNumber evidence="2">5.2.1.8</ecNumber>
    </recommendedName>
</protein>
<dbReference type="PANTHER" id="PTHR46512:SF1">
    <property type="entry name" value="PEPTIDYLPROLYL ISOMERASE"/>
    <property type="match status" value="1"/>
</dbReference>
<keyword evidence="11" id="KW-1185">Reference proteome</keyword>
<dbReference type="InterPro" id="IPR050754">
    <property type="entry name" value="FKBP4/5/8-like"/>
</dbReference>
<dbReference type="EMBL" id="PKFO01000002">
    <property type="protein sequence ID" value="PVH19518.1"/>
    <property type="molecule type" value="Genomic_DNA"/>
</dbReference>
<dbReference type="PROSITE" id="PS50005">
    <property type="entry name" value="TPR"/>
    <property type="match status" value="1"/>
</dbReference>
<dbReference type="EC" id="5.2.1.8" evidence="2"/>
<evidence type="ECO:0000313" key="11">
    <source>
        <dbReference type="Proteomes" id="UP000244309"/>
    </source>
</evidence>
<dbReference type="InterPro" id="IPR019734">
    <property type="entry name" value="TPR_rpt"/>
</dbReference>
<dbReference type="SUPFAM" id="SSF48452">
    <property type="entry name" value="TPR-like"/>
    <property type="match status" value="1"/>
</dbReference>
<dbReference type="GO" id="GO:0012505">
    <property type="term" value="C:endomembrane system"/>
    <property type="evidence" value="ECO:0007669"/>
    <property type="project" value="TreeGrafter"/>
</dbReference>
<dbReference type="PRINTS" id="PR00153">
    <property type="entry name" value="CSAPPISMRASE"/>
</dbReference>
<evidence type="ECO:0000256" key="1">
    <source>
        <dbReference type="ARBA" id="ARBA00000971"/>
    </source>
</evidence>
<evidence type="ECO:0000256" key="6">
    <source>
        <dbReference type="ARBA" id="ARBA00023235"/>
    </source>
</evidence>
<dbReference type="GeneID" id="37008695"/>
<keyword evidence="6" id="KW-0413">Isomerase</keyword>
<dbReference type="InterPro" id="IPR011990">
    <property type="entry name" value="TPR-like_helical_dom_sf"/>
</dbReference>
<evidence type="ECO:0000256" key="7">
    <source>
        <dbReference type="PROSITE-ProRule" id="PRU00339"/>
    </source>
</evidence>
<evidence type="ECO:0000256" key="8">
    <source>
        <dbReference type="SAM" id="Coils"/>
    </source>
</evidence>
<dbReference type="Pfam" id="PF00160">
    <property type="entry name" value="Pro_isomerase"/>
    <property type="match status" value="1"/>
</dbReference>
<dbReference type="GO" id="GO:0044183">
    <property type="term" value="F:protein folding chaperone"/>
    <property type="evidence" value="ECO:0007669"/>
    <property type="project" value="TreeGrafter"/>
</dbReference>
<evidence type="ECO:0000256" key="2">
    <source>
        <dbReference type="ARBA" id="ARBA00013194"/>
    </source>
</evidence>
<dbReference type="GO" id="GO:0042026">
    <property type="term" value="P:protein refolding"/>
    <property type="evidence" value="ECO:0007669"/>
    <property type="project" value="UniProtKB-ARBA"/>
</dbReference>
<dbReference type="GO" id="GO:0016020">
    <property type="term" value="C:membrane"/>
    <property type="evidence" value="ECO:0007669"/>
    <property type="project" value="TreeGrafter"/>
</dbReference>
<feature type="coiled-coil region" evidence="8">
    <location>
        <begin position="292"/>
        <end position="343"/>
    </location>
</feature>
<accession>A0A2V1ANU2</accession>
<dbReference type="InterPro" id="IPR029000">
    <property type="entry name" value="Cyclophilin-like_dom_sf"/>
</dbReference>
<keyword evidence="5" id="KW-0697">Rotamase</keyword>
<dbReference type="GO" id="GO:0005740">
    <property type="term" value="C:mitochondrial envelope"/>
    <property type="evidence" value="ECO:0007669"/>
    <property type="project" value="TreeGrafter"/>
</dbReference>
<dbReference type="OrthoDB" id="407558at2759"/>
<comment type="caution">
    <text evidence="10">The sequence shown here is derived from an EMBL/GenBank/DDBJ whole genome shotgun (WGS) entry which is preliminary data.</text>
</comment>
<dbReference type="STRING" id="45357.A0A2V1ANU2"/>
<evidence type="ECO:0000256" key="4">
    <source>
        <dbReference type="ARBA" id="ARBA00022803"/>
    </source>
</evidence>
<dbReference type="FunFam" id="1.25.40.10:FF:000029">
    <property type="entry name" value="peptidyl-prolyl cis-trans isomerase D"/>
    <property type="match status" value="1"/>
</dbReference>